<gene>
    <name evidence="3" type="primary">LOC113912363</name>
</gene>
<dbReference type="AlphaFoldDB" id="A0A6P9FGG6"/>
<dbReference type="GeneID" id="113912363"/>
<protein>
    <submittedName>
        <fullName evidence="3">Serine/arginine repetitive matrix protein 1-like</fullName>
    </submittedName>
</protein>
<feature type="region of interest" description="Disordered" evidence="1">
    <location>
        <begin position="38"/>
        <end position="238"/>
    </location>
</feature>
<feature type="compositionally biased region" description="Basic residues" evidence="1">
    <location>
        <begin position="140"/>
        <end position="153"/>
    </location>
</feature>
<name>A0A6P9FGG6_ZALCA</name>
<feature type="compositionally biased region" description="Gly residues" evidence="1">
    <location>
        <begin position="69"/>
        <end position="78"/>
    </location>
</feature>
<dbReference type="RefSeq" id="XP_035579762.1">
    <property type="nucleotide sequence ID" value="XM_035723869.1"/>
</dbReference>
<dbReference type="Proteomes" id="UP000515165">
    <property type="component" value="Chromosome 14"/>
</dbReference>
<evidence type="ECO:0000256" key="1">
    <source>
        <dbReference type="SAM" id="MobiDB-lite"/>
    </source>
</evidence>
<accession>A0A6P9FGG6</accession>
<evidence type="ECO:0000313" key="2">
    <source>
        <dbReference type="Proteomes" id="UP000515165"/>
    </source>
</evidence>
<organism evidence="2 3">
    <name type="scientific">Zalophus californianus</name>
    <name type="common">California sealion</name>
    <dbReference type="NCBI Taxonomy" id="9704"/>
    <lineage>
        <taxon>Eukaryota</taxon>
        <taxon>Metazoa</taxon>
        <taxon>Chordata</taxon>
        <taxon>Craniata</taxon>
        <taxon>Vertebrata</taxon>
        <taxon>Euteleostomi</taxon>
        <taxon>Mammalia</taxon>
        <taxon>Eutheria</taxon>
        <taxon>Laurasiatheria</taxon>
        <taxon>Carnivora</taxon>
        <taxon>Caniformia</taxon>
        <taxon>Pinnipedia</taxon>
        <taxon>Otariidae</taxon>
        <taxon>Zalophus</taxon>
    </lineage>
</organism>
<keyword evidence="2" id="KW-1185">Reference proteome</keyword>
<evidence type="ECO:0000313" key="3">
    <source>
        <dbReference type="RefSeq" id="XP_035579762.1"/>
    </source>
</evidence>
<sequence>MRRWKWSGWRSRGAPQREVSGSWLCFLWVPSPGPLCKTKMPRRAPRGGRSGPCALRPQRAAVPPPGASLRGGGGGGAEGRFPAPRRVGDCSPASAARGRGQGPARPLLPRLRPAQPPPRPPLLPARRHSPAGPCPAPLTRARHPTPRRRRRPRTPLGLRERDGREPQPPPPLSWRSPHALPGSSPPASWPIGGHRAAAVAGQIHGNRPPPSPPKHPGFAAARGGSPEGSRVRAAPPRQVEGLREIKLLARELDGWQVPPWTAMGNQRSGKGTMPPRQPNTRFFFCFVILSR</sequence>
<reference evidence="3" key="1">
    <citation type="submission" date="2025-08" db="UniProtKB">
        <authorList>
            <consortium name="RefSeq"/>
        </authorList>
    </citation>
    <scope>IDENTIFICATION</scope>
    <source>
        <tissue evidence="3">Blood</tissue>
    </source>
</reference>
<proteinExistence type="predicted"/>
<feature type="compositionally biased region" description="Pro residues" evidence="1">
    <location>
        <begin position="114"/>
        <end position="123"/>
    </location>
</feature>
<feature type="compositionally biased region" description="Low complexity" evidence="1">
    <location>
        <begin position="79"/>
        <end position="113"/>
    </location>
</feature>
<dbReference type="OrthoDB" id="10667085at2759"/>
<dbReference type="KEGG" id="zca:113912363"/>